<sequence>MFEYRLVITVNRLIEQELLRSSTVDNYVQCAQNRDHGWELLNAATVKQPKDWDADVALKGIEKLATELATEYDTKDVAEDLCGRNVPFFHANFVSQFCLDAIFSMNMDVIYFVSTSLKDFLNHGALSSWSVNIGFERFFKNIHSAE</sequence>
<reference evidence="1 2" key="1">
    <citation type="submission" date="2018-11" db="EMBL/GenBank/DDBJ databases">
        <authorList>
            <consortium name="Pathogen Informatics"/>
        </authorList>
    </citation>
    <scope>NUCLEOTIDE SEQUENCE [LARGE SCALE GENOMIC DNA]</scope>
</reference>
<organism evidence="1 2">
    <name type="scientific">Cylicostephanus goldi</name>
    <name type="common">Nematode worm</name>
    <dbReference type="NCBI Taxonomy" id="71465"/>
    <lineage>
        <taxon>Eukaryota</taxon>
        <taxon>Metazoa</taxon>
        <taxon>Ecdysozoa</taxon>
        <taxon>Nematoda</taxon>
        <taxon>Chromadorea</taxon>
        <taxon>Rhabditida</taxon>
        <taxon>Rhabditina</taxon>
        <taxon>Rhabditomorpha</taxon>
        <taxon>Strongyloidea</taxon>
        <taxon>Strongylidae</taxon>
        <taxon>Cylicostephanus</taxon>
    </lineage>
</organism>
<dbReference type="OrthoDB" id="5794722at2759"/>
<feature type="non-terminal residue" evidence="1">
    <location>
        <position position="146"/>
    </location>
</feature>
<accession>A0A3P6THS2</accession>
<name>A0A3P6THS2_CYLGO</name>
<gene>
    <name evidence="1" type="ORF">CGOC_LOCUS8009</name>
</gene>
<evidence type="ECO:0000313" key="2">
    <source>
        <dbReference type="Proteomes" id="UP000271889"/>
    </source>
</evidence>
<dbReference type="Gene3D" id="1.25.40.180">
    <property type="match status" value="1"/>
</dbReference>
<dbReference type="Proteomes" id="UP000271889">
    <property type="component" value="Unassembled WGS sequence"/>
</dbReference>
<dbReference type="EMBL" id="UYRV01028697">
    <property type="protein sequence ID" value="VDK82663.1"/>
    <property type="molecule type" value="Genomic_DNA"/>
</dbReference>
<dbReference type="AlphaFoldDB" id="A0A3P6THS2"/>
<evidence type="ECO:0000313" key="1">
    <source>
        <dbReference type="EMBL" id="VDK82663.1"/>
    </source>
</evidence>
<proteinExistence type="predicted"/>
<keyword evidence="2" id="KW-1185">Reference proteome</keyword>
<protein>
    <submittedName>
        <fullName evidence="1">Uncharacterized protein</fullName>
    </submittedName>
</protein>